<gene>
    <name evidence="2" type="ORF">D5S18_27270</name>
</gene>
<dbReference type="AlphaFoldDB" id="A0A3A4KMW2"/>
<proteinExistence type="predicted"/>
<dbReference type="EMBL" id="QZFU01000036">
    <property type="protein sequence ID" value="RJO70886.1"/>
    <property type="molecule type" value="Genomic_DNA"/>
</dbReference>
<accession>A0A3A4KMW2</accession>
<name>A0A3A4KMW2_9NOCA</name>
<dbReference type="Proteomes" id="UP000266677">
    <property type="component" value="Unassembled WGS sequence"/>
</dbReference>
<keyword evidence="1" id="KW-0812">Transmembrane</keyword>
<dbReference type="InterPro" id="IPR035992">
    <property type="entry name" value="Ricin_B-like_lectins"/>
</dbReference>
<keyword evidence="1" id="KW-1133">Transmembrane helix</keyword>
<comment type="caution">
    <text evidence="2">The sequence shown here is derived from an EMBL/GenBank/DDBJ whole genome shotgun (WGS) entry which is preliminary data.</text>
</comment>
<protein>
    <submittedName>
        <fullName evidence="2">XRE family transcriptional regulator</fullName>
    </submittedName>
</protein>
<dbReference type="Gene3D" id="2.80.10.50">
    <property type="match status" value="1"/>
</dbReference>
<dbReference type="CDD" id="cd00161">
    <property type="entry name" value="beta-trefoil_Ricin-like"/>
    <property type="match status" value="1"/>
</dbReference>
<keyword evidence="3" id="KW-1185">Reference proteome</keyword>
<dbReference type="OrthoDB" id="3406160at2"/>
<dbReference type="SUPFAM" id="SSF50370">
    <property type="entry name" value="Ricin B-like lectins"/>
    <property type="match status" value="1"/>
</dbReference>
<evidence type="ECO:0000313" key="2">
    <source>
        <dbReference type="EMBL" id="RJO70886.1"/>
    </source>
</evidence>
<organism evidence="2 3">
    <name type="scientific">Nocardia panacis</name>
    <dbReference type="NCBI Taxonomy" id="2340916"/>
    <lineage>
        <taxon>Bacteria</taxon>
        <taxon>Bacillati</taxon>
        <taxon>Actinomycetota</taxon>
        <taxon>Actinomycetes</taxon>
        <taxon>Mycobacteriales</taxon>
        <taxon>Nocardiaceae</taxon>
        <taxon>Nocardia</taxon>
    </lineage>
</organism>
<evidence type="ECO:0000313" key="3">
    <source>
        <dbReference type="Proteomes" id="UP000266677"/>
    </source>
</evidence>
<keyword evidence="1" id="KW-0472">Membrane</keyword>
<sequence length="314" mass="33904">MLDGMARGKDSPRPERAATAAEYVAALRSLKSWSGLAYRQLQGKAAANGDVLPSSTIATTLGRATLPRESFVAGFVRACGLDGEQVTRWLDARERIAARSREREDGVEPEPEPLVRRRFRFLWLLFAGIVGVLGTLGVQALSGKTDSGTPDPVPGLALPSIGSWALIQPARTPELCLSDGVDRTRHYPSVIAVQRPCAQTRVPRVYLEPVGGGMVRIQWHHPSFGVGCLTVLRDGPGRDLLEPRGECASGDPTQRFRLEAVGPPAVGHFRLRPDATRECLSLRDQDMAAGAEVVQGRCSGGRDEEFLITLVPPA</sequence>
<evidence type="ECO:0000256" key="1">
    <source>
        <dbReference type="SAM" id="Phobius"/>
    </source>
</evidence>
<feature type="transmembrane region" description="Helical" evidence="1">
    <location>
        <begin position="121"/>
        <end position="141"/>
    </location>
</feature>
<reference evidence="2 3" key="1">
    <citation type="submission" date="2018-09" db="EMBL/GenBank/DDBJ databases">
        <title>YIM PH21274 draft genome.</title>
        <authorList>
            <person name="Miao C."/>
        </authorList>
    </citation>
    <scope>NUCLEOTIDE SEQUENCE [LARGE SCALE GENOMIC DNA]</scope>
    <source>
        <strain evidence="2 3">YIM PH 21724</strain>
    </source>
</reference>